<keyword evidence="1" id="KW-0028">Amino-acid biosynthesis</keyword>
<feature type="domain" description="FAD/NAD(P)-binding" evidence="5">
    <location>
        <begin position="146"/>
        <end position="458"/>
    </location>
</feature>
<evidence type="ECO:0000256" key="3">
    <source>
        <dbReference type="ARBA" id="ARBA00023164"/>
    </source>
</evidence>
<evidence type="ECO:0000313" key="8">
    <source>
        <dbReference type="Proteomes" id="UP000179129"/>
    </source>
</evidence>
<dbReference type="Proteomes" id="UP000179129">
    <property type="component" value="Unassembled WGS sequence"/>
</dbReference>
<evidence type="ECO:0000259" key="6">
    <source>
        <dbReference type="Pfam" id="PF14691"/>
    </source>
</evidence>
<evidence type="ECO:0000256" key="2">
    <source>
        <dbReference type="ARBA" id="ARBA00023002"/>
    </source>
</evidence>
<dbReference type="InterPro" id="IPR036188">
    <property type="entry name" value="FAD/NAD-bd_sf"/>
</dbReference>
<sequence>MGKPTGFLEYKREEPHGRPVEQRLKDHKEIYPLLPEETLRTQAARCMDCGIPFCQGKGCPVENLIPEFNDLIYRNRWREALEVLHSTNNFPEFTGRACPAPCEPACVVAIHDNPVSIKQIELQIIEKGFEEGWVKPHPPRQSTGKSVAIVGSGPAGLACAQQLRRVGHRVVVFEQNDRIGGLLRYGIPDFKLDKGVVDRRLRQLEAEGIEFQTRVRVGGDVSASYLARQFDAVCLAGGAMQPRELPVPGRELAGVHLAMEYLEQRNRRVAGEHIPADQAIHAEGKRVVVIGGGDTGSDCIGTANRQGAREIHQLEILPKPPESANPDTPWPLWPIILRTSSSHEEGCTRRWSVMTTSLSGKDGKVKKLHGMEVDLDHSNGRFVEKPGSEFELEADLVLLAMGFIHPVHEGMLKELGLVLDKRGNVLVDKNHLSSGHNVFSAGDMVRGASLVVHAIYQGRQAARGIDKFLMGATILS</sequence>
<dbReference type="NCBIfam" id="TIGR01317">
    <property type="entry name" value="GOGAT_sm_gam"/>
    <property type="match status" value="1"/>
</dbReference>
<dbReference type="GO" id="GO:0006537">
    <property type="term" value="P:glutamate biosynthetic process"/>
    <property type="evidence" value="ECO:0007669"/>
    <property type="project" value="UniProtKB-KW"/>
</dbReference>
<name>A0A1F5YYG6_9BACT</name>
<dbReference type="Gene3D" id="3.50.50.60">
    <property type="entry name" value="FAD/NAD(P)-binding domain"/>
    <property type="match status" value="2"/>
</dbReference>
<evidence type="ECO:0000259" key="5">
    <source>
        <dbReference type="Pfam" id="PF07992"/>
    </source>
</evidence>
<keyword evidence="2" id="KW-0560">Oxidoreductase</keyword>
<dbReference type="GO" id="GO:0051536">
    <property type="term" value="F:iron-sulfur cluster binding"/>
    <property type="evidence" value="ECO:0007669"/>
    <property type="project" value="InterPro"/>
</dbReference>
<dbReference type="InterPro" id="IPR009051">
    <property type="entry name" value="Helical_ferredxn"/>
</dbReference>
<dbReference type="SUPFAM" id="SSF46548">
    <property type="entry name" value="alpha-helical ferredoxin"/>
    <property type="match status" value="1"/>
</dbReference>
<comment type="caution">
    <text evidence="7">The sequence shown here is derived from an EMBL/GenBank/DDBJ whole genome shotgun (WGS) entry which is preliminary data.</text>
</comment>
<keyword evidence="3" id="KW-0314">Glutamate biosynthesis</keyword>
<evidence type="ECO:0000256" key="1">
    <source>
        <dbReference type="ARBA" id="ARBA00022605"/>
    </source>
</evidence>
<dbReference type="SUPFAM" id="SSF51971">
    <property type="entry name" value="Nucleotide-binding domain"/>
    <property type="match status" value="2"/>
</dbReference>
<dbReference type="InterPro" id="IPR028261">
    <property type="entry name" value="DPD_II"/>
</dbReference>
<feature type="domain" description="Dihydroprymidine dehydrogenase" evidence="6">
    <location>
        <begin position="24"/>
        <end position="132"/>
    </location>
</feature>
<dbReference type="AlphaFoldDB" id="A0A1F5YYG6"/>
<dbReference type="PANTHER" id="PTHR43100">
    <property type="entry name" value="GLUTAMATE SYNTHASE [NADPH] SMALL CHAIN"/>
    <property type="match status" value="1"/>
</dbReference>
<dbReference type="EMBL" id="MFIX01000090">
    <property type="protein sequence ID" value="OGG05133.1"/>
    <property type="molecule type" value="Genomic_DNA"/>
</dbReference>
<dbReference type="Gene3D" id="1.10.1060.10">
    <property type="entry name" value="Alpha-helical ferredoxin"/>
    <property type="match status" value="1"/>
</dbReference>
<dbReference type="PANTHER" id="PTHR43100:SF1">
    <property type="entry name" value="GLUTAMATE SYNTHASE [NADPH] SMALL CHAIN"/>
    <property type="match status" value="1"/>
</dbReference>
<gene>
    <name evidence="7" type="primary">gltD</name>
    <name evidence="7" type="ORF">A3F83_08445</name>
</gene>
<accession>A0A1F5YYG6</accession>
<dbReference type="PRINTS" id="PR00419">
    <property type="entry name" value="ADXRDTASE"/>
</dbReference>
<comment type="pathway">
    <text evidence="4">Amino-acid biosynthesis.</text>
</comment>
<reference evidence="7 8" key="1">
    <citation type="journal article" date="2016" name="Nat. Commun.">
        <title>Thousands of microbial genomes shed light on interconnected biogeochemical processes in an aquifer system.</title>
        <authorList>
            <person name="Anantharaman K."/>
            <person name="Brown C.T."/>
            <person name="Hug L.A."/>
            <person name="Sharon I."/>
            <person name="Castelle C.J."/>
            <person name="Probst A.J."/>
            <person name="Thomas B.C."/>
            <person name="Singh A."/>
            <person name="Wilkins M.J."/>
            <person name="Karaoz U."/>
            <person name="Brodie E.L."/>
            <person name="Williams K.H."/>
            <person name="Hubbard S.S."/>
            <person name="Banfield J.F."/>
        </authorList>
    </citation>
    <scope>NUCLEOTIDE SEQUENCE [LARGE SCALE GENOMIC DNA]</scope>
</reference>
<dbReference type="InterPro" id="IPR006005">
    <property type="entry name" value="Glut_synth_ssu1"/>
</dbReference>
<protein>
    <submittedName>
        <fullName evidence="7">Glutamate synthase</fullName>
    </submittedName>
</protein>
<evidence type="ECO:0000256" key="4">
    <source>
        <dbReference type="ARBA" id="ARBA00029440"/>
    </source>
</evidence>
<dbReference type="InterPro" id="IPR051394">
    <property type="entry name" value="Glutamate_Synthase"/>
</dbReference>
<dbReference type="GO" id="GO:0016639">
    <property type="term" value="F:oxidoreductase activity, acting on the CH-NH2 group of donors, NAD or NADP as acceptor"/>
    <property type="evidence" value="ECO:0007669"/>
    <property type="project" value="InterPro"/>
</dbReference>
<dbReference type="STRING" id="1817867.A3F83_08445"/>
<dbReference type="InterPro" id="IPR023753">
    <property type="entry name" value="FAD/NAD-binding_dom"/>
</dbReference>
<dbReference type="Pfam" id="PF14691">
    <property type="entry name" value="Fer4_20"/>
    <property type="match status" value="1"/>
</dbReference>
<organism evidence="7 8">
    <name type="scientific">Candidatus Glassbacteria bacterium RIFCSPLOWO2_12_FULL_58_11</name>
    <dbReference type="NCBI Taxonomy" id="1817867"/>
    <lineage>
        <taxon>Bacteria</taxon>
        <taxon>Candidatus Glassiibacteriota</taxon>
    </lineage>
</organism>
<dbReference type="Pfam" id="PF07992">
    <property type="entry name" value="Pyr_redox_2"/>
    <property type="match status" value="1"/>
</dbReference>
<proteinExistence type="predicted"/>
<evidence type="ECO:0000313" key="7">
    <source>
        <dbReference type="EMBL" id="OGG05133.1"/>
    </source>
</evidence>